<dbReference type="AlphaFoldDB" id="A0A9P6XUR2"/>
<comment type="caution">
    <text evidence="1">The sequence shown here is derived from an EMBL/GenBank/DDBJ whole genome shotgun (WGS) entry which is preliminary data.</text>
</comment>
<organism evidence="1 2">
    <name type="scientific">Rhizopus delemar</name>
    <dbReference type="NCBI Taxonomy" id="936053"/>
    <lineage>
        <taxon>Eukaryota</taxon>
        <taxon>Fungi</taxon>
        <taxon>Fungi incertae sedis</taxon>
        <taxon>Mucoromycota</taxon>
        <taxon>Mucoromycotina</taxon>
        <taxon>Mucoromycetes</taxon>
        <taxon>Mucorales</taxon>
        <taxon>Mucorineae</taxon>
        <taxon>Rhizopodaceae</taxon>
        <taxon>Rhizopus</taxon>
    </lineage>
</organism>
<accession>A0A9P6XUR2</accession>
<dbReference type="EMBL" id="JAANIU010009801">
    <property type="protein sequence ID" value="KAG1532590.1"/>
    <property type="molecule type" value="Genomic_DNA"/>
</dbReference>
<gene>
    <name evidence="1" type="ORF">G6F50_016170</name>
</gene>
<keyword evidence="2" id="KW-1185">Reference proteome</keyword>
<dbReference type="Proteomes" id="UP000740926">
    <property type="component" value="Unassembled WGS sequence"/>
</dbReference>
<reference evidence="1 2" key="1">
    <citation type="journal article" date="2020" name="Microb. Genom.">
        <title>Genetic diversity of clinical and environmental Mucorales isolates obtained from an investigation of mucormycosis cases among solid organ transplant recipients.</title>
        <authorList>
            <person name="Nguyen M.H."/>
            <person name="Kaul D."/>
            <person name="Muto C."/>
            <person name="Cheng S.J."/>
            <person name="Richter R.A."/>
            <person name="Bruno V.M."/>
            <person name="Liu G."/>
            <person name="Beyhan S."/>
            <person name="Sundermann A.J."/>
            <person name="Mounaud S."/>
            <person name="Pasculle A.W."/>
            <person name="Nierman W.C."/>
            <person name="Driscoll E."/>
            <person name="Cumbie R."/>
            <person name="Clancy C.J."/>
            <person name="Dupont C.L."/>
        </authorList>
    </citation>
    <scope>NUCLEOTIDE SEQUENCE [LARGE SCALE GENOMIC DNA]</scope>
    <source>
        <strain evidence="1 2">GL24</strain>
    </source>
</reference>
<name>A0A9P6XUR2_9FUNG</name>
<evidence type="ECO:0000313" key="2">
    <source>
        <dbReference type="Proteomes" id="UP000740926"/>
    </source>
</evidence>
<protein>
    <submittedName>
        <fullName evidence="1">Uncharacterized protein</fullName>
    </submittedName>
</protein>
<sequence length="122" mass="12688">MRYRTTPARDRPPGCSSTCSRRCPATTRCRAAEGGIALGLHRDVLAGQRGVLPGAAFGIGLAAADARFSVHIDTGLSAHGNAHADFGAGIAAPAVVGHMRLARFQQDVTGRIQAERVARAQS</sequence>
<proteinExistence type="predicted"/>
<evidence type="ECO:0000313" key="1">
    <source>
        <dbReference type="EMBL" id="KAG1532590.1"/>
    </source>
</evidence>